<dbReference type="GO" id="GO:0005634">
    <property type="term" value="C:nucleus"/>
    <property type="evidence" value="ECO:0007669"/>
    <property type="project" value="UniProtKB-SubCell"/>
</dbReference>
<dbReference type="InterPro" id="IPR023779">
    <property type="entry name" value="Chromodomain_CS"/>
</dbReference>
<proteinExistence type="predicted"/>
<dbReference type="InterPro" id="IPR056924">
    <property type="entry name" value="SH3_Tf2-1"/>
</dbReference>
<dbReference type="PROSITE" id="PS50013">
    <property type="entry name" value="CHROMO_2"/>
    <property type="match status" value="1"/>
</dbReference>
<gene>
    <name evidence="6" type="ORF">SCP_1601410</name>
</gene>
<sequence>MSTAYHPQSDGETERVNQELEVYLRLYCGNNPESWVDRLPDLKFCHNTREHSAWKMSPFRMMMGYEPRGIPSVLPRTNVPSVETQLSELQKIREEALAMHELARQHMAERIRKGSPHFTKGQKVWLDTKNLNIGYPMRKMAPKCEGPFIIKECIGPVDYRLTLPRGWRIHPVFHASLLSPYKETEIHSPNYTRPPPDLIEEHEEYEVEAILNHRQRYGRTQYLVKWKGYTSAENSWEPEANLMNAGRLLEEYKRRRHLHHISAITLIDLHRF</sequence>
<dbReference type="PANTHER" id="PTHR37984:SF5">
    <property type="entry name" value="PROTEIN NYNRIN-LIKE"/>
    <property type="match status" value="1"/>
</dbReference>
<dbReference type="GeneID" id="38786396"/>
<accession>A0A401H527</accession>
<dbReference type="InParanoid" id="A0A401H527"/>
<dbReference type="GO" id="GO:0006338">
    <property type="term" value="P:chromatin remodeling"/>
    <property type="evidence" value="ECO:0007669"/>
    <property type="project" value="UniProtKB-ARBA"/>
</dbReference>
<dbReference type="SUPFAM" id="SSF54160">
    <property type="entry name" value="Chromo domain-like"/>
    <property type="match status" value="1"/>
</dbReference>
<evidence type="ECO:0000256" key="2">
    <source>
        <dbReference type="ARBA" id="ARBA00022884"/>
    </source>
</evidence>
<dbReference type="EMBL" id="BFAD01000016">
    <property type="protein sequence ID" value="GBE89479.1"/>
    <property type="molecule type" value="Genomic_DNA"/>
</dbReference>
<dbReference type="SUPFAM" id="SSF53098">
    <property type="entry name" value="Ribonuclease H-like"/>
    <property type="match status" value="1"/>
</dbReference>
<comment type="subcellular location">
    <subcellularLocation>
        <location evidence="1">Nucleus</location>
    </subcellularLocation>
</comment>
<dbReference type="Gene3D" id="2.40.50.40">
    <property type="match status" value="1"/>
</dbReference>
<organism evidence="6 7">
    <name type="scientific">Sparassis crispa</name>
    <dbReference type="NCBI Taxonomy" id="139825"/>
    <lineage>
        <taxon>Eukaryota</taxon>
        <taxon>Fungi</taxon>
        <taxon>Dikarya</taxon>
        <taxon>Basidiomycota</taxon>
        <taxon>Agaricomycotina</taxon>
        <taxon>Agaricomycetes</taxon>
        <taxon>Polyporales</taxon>
        <taxon>Sparassidaceae</taxon>
        <taxon>Sparassis</taxon>
    </lineage>
</organism>
<dbReference type="OrthoDB" id="3253957at2759"/>
<evidence type="ECO:0000313" key="6">
    <source>
        <dbReference type="EMBL" id="GBE89479.1"/>
    </source>
</evidence>
<keyword evidence="7" id="KW-1185">Reference proteome</keyword>
<dbReference type="InterPro" id="IPR017984">
    <property type="entry name" value="Chromo_dom_subgr"/>
</dbReference>
<dbReference type="PANTHER" id="PTHR37984">
    <property type="entry name" value="PROTEIN CBG26694"/>
    <property type="match status" value="1"/>
</dbReference>
<dbReference type="InterPro" id="IPR000953">
    <property type="entry name" value="Chromo/chromo_shadow_dom"/>
</dbReference>
<dbReference type="PRINTS" id="PR00504">
    <property type="entry name" value="CHROMODOMAIN"/>
</dbReference>
<feature type="domain" description="Integrase catalytic" evidence="5">
    <location>
        <begin position="1"/>
        <end position="66"/>
    </location>
</feature>
<dbReference type="Pfam" id="PF00385">
    <property type="entry name" value="Chromo"/>
    <property type="match status" value="1"/>
</dbReference>
<dbReference type="InterPro" id="IPR016197">
    <property type="entry name" value="Chromo-like_dom_sf"/>
</dbReference>
<dbReference type="PROSITE" id="PS00598">
    <property type="entry name" value="CHROMO_1"/>
    <property type="match status" value="1"/>
</dbReference>
<evidence type="ECO:0000259" key="4">
    <source>
        <dbReference type="PROSITE" id="PS50013"/>
    </source>
</evidence>
<dbReference type="Pfam" id="PF24626">
    <property type="entry name" value="SH3_Tf2-1"/>
    <property type="match status" value="1"/>
</dbReference>
<evidence type="ECO:0000313" key="7">
    <source>
        <dbReference type="Proteomes" id="UP000287166"/>
    </source>
</evidence>
<reference evidence="6 7" key="1">
    <citation type="journal article" date="2018" name="Sci. Rep.">
        <title>Genome sequence of the cauliflower mushroom Sparassis crispa (Hanabiratake) and its association with beneficial usage.</title>
        <authorList>
            <person name="Kiyama R."/>
            <person name="Furutani Y."/>
            <person name="Kawaguchi K."/>
            <person name="Nakanishi T."/>
        </authorList>
    </citation>
    <scope>NUCLEOTIDE SEQUENCE [LARGE SCALE GENOMIC DNA]</scope>
</reference>
<protein>
    <submittedName>
        <fullName evidence="6">Transposon Tf2-12 polyprotein</fullName>
    </submittedName>
</protein>
<dbReference type="RefSeq" id="XP_027620392.1">
    <property type="nucleotide sequence ID" value="XM_027764591.1"/>
</dbReference>
<dbReference type="GO" id="GO:0015074">
    <property type="term" value="P:DNA integration"/>
    <property type="evidence" value="ECO:0007669"/>
    <property type="project" value="InterPro"/>
</dbReference>
<feature type="domain" description="Chromo" evidence="4">
    <location>
        <begin position="205"/>
        <end position="256"/>
    </location>
</feature>
<dbReference type="InterPro" id="IPR023780">
    <property type="entry name" value="Chromo_domain"/>
</dbReference>
<dbReference type="Proteomes" id="UP000287166">
    <property type="component" value="Unassembled WGS sequence"/>
</dbReference>
<comment type="caution">
    <text evidence="6">The sequence shown here is derived from an EMBL/GenBank/DDBJ whole genome shotgun (WGS) entry which is preliminary data.</text>
</comment>
<evidence type="ECO:0000256" key="3">
    <source>
        <dbReference type="ARBA" id="ARBA00023242"/>
    </source>
</evidence>
<dbReference type="InterPro" id="IPR001584">
    <property type="entry name" value="Integrase_cat-core"/>
</dbReference>
<dbReference type="InterPro" id="IPR050951">
    <property type="entry name" value="Retrovirus_Pol_polyprotein"/>
</dbReference>
<dbReference type="InterPro" id="IPR012337">
    <property type="entry name" value="RNaseH-like_sf"/>
</dbReference>
<dbReference type="InterPro" id="IPR036397">
    <property type="entry name" value="RNaseH_sf"/>
</dbReference>
<name>A0A401H527_9APHY</name>
<dbReference type="GO" id="GO:0003723">
    <property type="term" value="F:RNA binding"/>
    <property type="evidence" value="ECO:0007669"/>
    <property type="project" value="UniProtKB-KW"/>
</dbReference>
<dbReference type="Gene3D" id="3.30.420.10">
    <property type="entry name" value="Ribonuclease H-like superfamily/Ribonuclease H"/>
    <property type="match status" value="1"/>
</dbReference>
<keyword evidence="3" id="KW-0539">Nucleus</keyword>
<evidence type="ECO:0000259" key="5">
    <source>
        <dbReference type="PROSITE" id="PS50994"/>
    </source>
</evidence>
<dbReference type="AlphaFoldDB" id="A0A401H527"/>
<dbReference type="PROSITE" id="PS50994">
    <property type="entry name" value="INTEGRASE"/>
    <property type="match status" value="1"/>
</dbReference>
<dbReference type="SMART" id="SM00298">
    <property type="entry name" value="CHROMO"/>
    <property type="match status" value="1"/>
</dbReference>
<keyword evidence="2" id="KW-0694">RNA-binding</keyword>
<dbReference type="CDD" id="cd00024">
    <property type="entry name" value="CD_CSD"/>
    <property type="match status" value="1"/>
</dbReference>
<evidence type="ECO:0000256" key="1">
    <source>
        <dbReference type="ARBA" id="ARBA00004123"/>
    </source>
</evidence>